<evidence type="ECO:0000313" key="9">
    <source>
        <dbReference type="EMBL" id="KRL58954.1"/>
    </source>
</evidence>
<evidence type="ECO:0000313" key="10">
    <source>
        <dbReference type="Proteomes" id="UP000051264"/>
    </source>
</evidence>
<evidence type="ECO:0000256" key="4">
    <source>
        <dbReference type="ARBA" id="ARBA00022475"/>
    </source>
</evidence>
<feature type="transmembrane region" description="Helical" evidence="8">
    <location>
        <begin position="185"/>
        <end position="207"/>
    </location>
</feature>
<protein>
    <submittedName>
        <fullName evidence="9">Uncharacterized protein</fullName>
    </submittedName>
</protein>
<dbReference type="CDD" id="cd06550">
    <property type="entry name" value="TM_ABC_iron-siderophores_like"/>
    <property type="match status" value="1"/>
</dbReference>
<dbReference type="Gene3D" id="1.10.3470.10">
    <property type="entry name" value="ABC transporter involved in vitamin B12 uptake, BtuC"/>
    <property type="match status" value="1"/>
</dbReference>
<keyword evidence="7 8" id="KW-0472">Membrane</keyword>
<dbReference type="STRING" id="1423747.FC69_GL002021"/>
<comment type="similarity">
    <text evidence="2">Belongs to the binding-protein-dependent transport system permease family. FecCD subfamily.</text>
</comment>
<dbReference type="GO" id="GO:0022857">
    <property type="term" value="F:transmembrane transporter activity"/>
    <property type="evidence" value="ECO:0007669"/>
    <property type="project" value="InterPro"/>
</dbReference>
<dbReference type="GO" id="GO:0005886">
    <property type="term" value="C:plasma membrane"/>
    <property type="evidence" value="ECO:0007669"/>
    <property type="project" value="UniProtKB-SubCell"/>
</dbReference>
<evidence type="ECO:0000256" key="7">
    <source>
        <dbReference type="ARBA" id="ARBA00023136"/>
    </source>
</evidence>
<evidence type="ECO:0000256" key="3">
    <source>
        <dbReference type="ARBA" id="ARBA00022448"/>
    </source>
</evidence>
<feature type="transmembrane region" description="Helical" evidence="8">
    <location>
        <begin position="64"/>
        <end position="81"/>
    </location>
</feature>
<feature type="transmembrane region" description="Helical" evidence="8">
    <location>
        <begin position="9"/>
        <end position="28"/>
    </location>
</feature>
<dbReference type="PATRIC" id="fig|1423747.3.peg.2054"/>
<dbReference type="EMBL" id="AZEX01000059">
    <property type="protein sequence ID" value="KRL58954.1"/>
    <property type="molecule type" value="Genomic_DNA"/>
</dbReference>
<evidence type="ECO:0000256" key="2">
    <source>
        <dbReference type="ARBA" id="ARBA00007935"/>
    </source>
</evidence>
<dbReference type="InterPro" id="IPR037294">
    <property type="entry name" value="ABC_BtuC-like"/>
</dbReference>
<accession>A0A0R1RX24</accession>
<keyword evidence="5 8" id="KW-0812">Transmembrane</keyword>
<sequence length="335" mass="35670">MGKQQPKRFTGWLIGLSLLIVVGSLISLQTGELTIGWQAIGQLIRGQGSAQDALILVDFRLPRIVVAILVGFALALAGEVLQSTTQNALADTGFLGINAGAGIAVMLFIAFAANQSSQLFLLPILALGGALISAAIIFLGAYQKGRGITPNRLLLTGVALSTCFSALMVLLTLKLSPDNYQFVMTWLAGSIWGTSWPFVWALLPWLLLLIPFIMSKQRLLDVLVLGDDSVQSLGIQLQKERLLLIGAAVMLAGASVSISGGIGFIGLITPHIARRIIGSQHRYQLWLTGLLGSSFLLIADTLGKVLSPTTELPAGVLVALIGAPYFIYLLIKTDR</sequence>
<dbReference type="Proteomes" id="UP000051264">
    <property type="component" value="Unassembled WGS sequence"/>
</dbReference>
<feature type="transmembrane region" description="Helical" evidence="8">
    <location>
        <begin position="119"/>
        <end position="141"/>
    </location>
</feature>
<dbReference type="PANTHER" id="PTHR30472">
    <property type="entry name" value="FERRIC ENTEROBACTIN TRANSPORT SYSTEM PERMEASE PROTEIN"/>
    <property type="match status" value="1"/>
</dbReference>
<keyword evidence="6 8" id="KW-1133">Transmembrane helix</keyword>
<feature type="transmembrane region" description="Helical" evidence="8">
    <location>
        <begin position="153"/>
        <end position="173"/>
    </location>
</feature>
<dbReference type="GO" id="GO:0033214">
    <property type="term" value="P:siderophore-iron import into cell"/>
    <property type="evidence" value="ECO:0007669"/>
    <property type="project" value="TreeGrafter"/>
</dbReference>
<dbReference type="RefSeq" id="WP_025083963.1">
    <property type="nucleotide sequence ID" value="NZ_AZEX01000059.1"/>
</dbReference>
<dbReference type="SUPFAM" id="SSF81345">
    <property type="entry name" value="ABC transporter involved in vitamin B12 uptake, BtuC"/>
    <property type="match status" value="1"/>
</dbReference>
<organism evidence="9 10">
    <name type="scientific">Latilactobacillus fuchuensis DSM 14340 = JCM 11249</name>
    <dbReference type="NCBI Taxonomy" id="1423747"/>
    <lineage>
        <taxon>Bacteria</taxon>
        <taxon>Bacillati</taxon>
        <taxon>Bacillota</taxon>
        <taxon>Bacilli</taxon>
        <taxon>Lactobacillales</taxon>
        <taxon>Lactobacillaceae</taxon>
        <taxon>Latilactobacillus</taxon>
    </lineage>
</organism>
<reference evidence="9 10" key="1">
    <citation type="journal article" date="2015" name="Genome Announc.">
        <title>Expanding the biotechnology potential of lactobacilli through comparative genomics of 213 strains and associated genera.</title>
        <authorList>
            <person name="Sun Z."/>
            <person name="Harris H.M."/>
            <person name="McCann A."/>
            <person name="Guo C."/>
            <person name="Argimon S."/>
            <person name="Zhang W."/>
            <person name="Yang X."/>
            <person name="Jeffery I.B."/>
            <person name="Cooney J.C."/>
            <person name="Kagawa T.F."/>
            <person name="Liu W."/>
            <person name="Song Y."/>
            <person name="Salvetti E."/>
            <person name="Wrobel A."/>
            <person name="Rasinkangas P."/>
            <person name="Parkhill J."/>
            <person name="Rea M.C."/>
            <person name="O'Sullivan O."/>
            <person name="Ritari J."/>
            <person name="Douillard F.P."/>
            <person name="Paul Ross R."/>
            <person name="Yang R."/>
            <person name="Briner A.E."/>
            <person name="Felis G.E."/>
            <person name="de Vos W.M."/>
            <person name="Barrangou R."/>
            <person name="Klaenhammer T.R."/>
            <person name="Caufield P.W."/>
            <person name="Cui Y."/>
            <person name="Zhang H."/>
            <person name="O'Toole P.W."/>
        </authorList>
    </citation>
    <scope>NUCLEOTIDE SEQUENCE [LARGE SCALE GENOMIC DNA]</scope>
    <source>
        <strain evidence="9 10">DSM 14340</strain>
    </source>
</reference>
<keyword evidence="4" id="KW-1003">Cell membrane</keyword>
<dbReference type="AlphaFoldDB" id="A0A0R1RX24"/>
<keyword evidence="3" id="KW-0813">Transport</keyword>
<gene>
    <name evidence="9" type="ORF">FC69_GL002021</name>
</gene>
<comment type="subcellular location">
    <subcellularLocation>
        <location evidence="1">Cell membrane</location>
        <topology evidence="1">Multi-pass membrane protein</topology>
    </subcellularLocation>
</comment>
<dbReference type="InterPro" id="IPR000522">
    <property type="entry name" value="ABC_transptr_permease_BtuC"/>
</dbReference>
<evidence type="ECO:0000256" key="5">
    <source>
        <dbReference type="ARBA" id="ARBA00022692"/>
    </source>
</evidence>
<dbReference type="PANTHER" id="PTHR30472:SF64">
    <property type="entry name" value="IRON(3+)-HYDROXAMATE IMPORT SYSTEM PERMEASE PROTEIN FHUG"/>
    <property type="match status" value="1"/>
</dbReference>
<evidence type="ECO:0000256" key="8">
    <source>
        <dbReference type="SAM" id="Phobius"/>
    </source>
</evidence>
<dbReference type="FunFam" id="1.10.3470.10:FF:000001">
    <property type="entry name" value="Vitamin B12 ABC transporter permease BtuC"/>
    <property type="match status" value="1"/>
</dbReference>
<feature type="transmembrane region" description="Helical" evidence="8">
    <location>
        <begin position="312"/>
        <end position="331"/>
    </location>
</feature>
<dbReference type="eggNOG" id="COG0609">
    <property type="taxonomic scope" value="Bacteria"/>
</dbReference>
<feature type="transmembrane region" description="Helical" evidence="8">
    <location>
        <begin position="93"/>
        <end position="113"/>
    </location>
</feature>
<comment type="caution">
    <text evidence="9">The sequence shown here is derived from an EMBL/GenBank/DDBJ whole genome shotgun (WGS) entry which is preliminary data.</text>
</comment>
<feature type="transmembrane region" description="Helical" evidence="8">
    <location>
        <begin position="243"/>
        <end position="273"/>
    </location>
</feature>
<evidence type="ECO:0000256" key="1">
    <source>
        <dbReference type="ARBA" id="ARBA00004651"/>
    </source>
</evidence>
<proteinExistence type="inferred from homology"/>
<evidence type="ECO:0000256" key="6">
    <source>
        <dbReference type="ARBA" id="ARBA00022989"/>
    </source>
</evidence>
<name>A0A0R1RX24_9LACO</name>
<dbReference type="OrthoDB" id="9811721at2"/>
<dbReference type="Pfam" id="PF01032">
    <property type="entry name" value="FecCD"/>
    <property type="match status" value="1"/>
</dbReference>